<dbReference type="AlphaFoldDB" id="A0A131YGF2"/>
<keyword evidence="1" id="KW-0808">Transferase</keyword>
<sequence length="87" mass="10070">MAIDDWCSKWNMVLNSDKCSVTRYGAETPRHFFLYPSGSPVLQVDNYKYLGITLSSNLTWTQHITDVLHESASYIMVFKNEVKRSSF</sequence>
<name>A0A131YGF2_RHIAP</name>
<evidence type="ECO:0000313" key="1">
    <source>
        <dbReference type="EMBL" id="JAP77572.1"/>
    </source>
</evidence>
<proteinExistence type="predicted"/>
<protein>
    <submittedName>
        <fullName evidence="1">Sphingosine kinase</fullName>
    </submittedName>
</protein>
<dbReference type="EMBL" id="GEDV01010985">
    <property type="protein sequence ID" value="JAP77572.1"/>
    <property type="molecule type" value="Transcribed_RNA"/>
</dbReference>
<organism evidence="1">
    <name type="scientific">Rhipicephalus appendiculatus</name>
    <name type="common">Brown ear tick</name>
    <dbReference type="NCBI Taxonomy" id="34631"/>
    <lineage>
        <taxon>Eukaryota</taxon>
        <taxon>Metazoa</taxon>
        <taxon>Ecdysozoa</taxon>
        <taxon>Arthropoda</taxon>
        <taxon>Chelicerata</taxon>
        <taxon>Arachnida</taxon>
        <taxon>Acari</taxon>
        <taxon>Parasitiformes</taxon>
        <taxon>Ixodida</taxon>
        <taxon>Ixodoidea</taxon>
        <taxon>Ixodidae</taxon>
        <taxon>Rhipicephalinae</taxon>
        <taxon>Rhipicephalus</taxon>
        <taxon>Rhipicephalus</taxon>
    </lineage>
</organism>
<dbReference type="GO" id="GO:0016301">
    <property type="term" value="F:kinase activity"/>
    <property type="evidence" value="ECO:0007669"/>
    <property type="project" value="UniProtKB-KW"/>
</dbReference>
<accession>A0A131YGF2</accession>
<reference evidence="1" key="1">
    <citation type="journal article" date="2016" name="Ticks Tick Borne Dis.">
        <title>De novo assembly and annotation of the salivary gland transcriptome of Rhipicephalus appendiculatus male and female ticks during blood feeding.</title>
        <authorList>
            <person name="de Castro M.H."/>
            <person name="de Klerk D."/>
            <person name="Pienaar R."/>
            <person name="Latif A.A."/>
            <person name="Rees D.J."/>
            <person name="Mans B.J."/>
        </authorList>
    </citation>
    <scope>NUCLEOTIDE SEQUENCE</scope>
    <source>
        <tissue evidence="1">Salivary glands</tissue>
    </source>
</reference>
<keyword evidence="1" id="KW-0418">Kinase</keyword>